<feature type="transmembrane region" description="Helical" evidence="1">
    <location>
        <begin position="156"/>
        <end position="178"/>
    </location>
</feature>
<sequence>MTSVLEDRYRSLLRILPADYRAAWEEEMVATFLTAELSDDPEDAEYQAEFGRPGLAEVASVVGLAVRLRLPAGGSGRDPLLGNAVRLVALIGLLVSAAAGVVGTGTHLWLIGKLPGVAPPDLGVPPTLGVLPTTRVLLVAAALPAYLLLVTGHQPAARVLASVSLGAVLITAVGDLFAGYPLMAGRWLSLLLDVLVFATLWAHHADAPPVPRRPWLLALPAAIAVAVATFVLTVSVPVTWWLVDWPAIACTLVAVGLAVHLVRRGGPEWSLALVMLGTVVLAQRLVTLPESVDAATAAHHTPVLVAGLVEIAAVAVAGLPVALWTRRAWRRLPADPVETARA</sequence>
<dbReference type="Proteomes" id="UP000612585">
    <property type="component" value="Unassembled WGS sequence"/>
</dbReference>
<dbReference type="EMBL" id="BOPG01000013">
    <property type="protein sequence ID" value="GIJ55075.1"/>
    <property type="molecule type" value="Genomic_DNA"/>
</dbReference>
<keyword evidence="1" id="KW-0812">Transmembrane</keyword>
<reference evidence="2" key="1">
    <citation type="submission" date="2021-01" db="EMBL/GenBank/DDBJ databases">
        <title>Whole genome shotgun sequence of Virgisporangium aurantiacum NBRC 16421.</title>
        <authorList>
            <person name="Komaki H."/>
            <person name="Tamura T."/>
        </authorList>
    </citation>
    <scope>NUCLEOTIDE SEQUENCE</scope>
    <source>
        <strain evidence="2">NBRC 16421</strain>
    </source>
</reference>
<gene>
    <name evidence="2" type="ORF">Vau01_025910</name>
</gene>
<feature type="transmembrane region" description="Helical" evidence="1">
    <location>
        <begin position="269"/>
        <end position="286"/>
    </location>
</feature>
<keyword evidence="1" id="KW-1133">Transmembrane helix</keyword>
<keyword evidence="3" id="KW-1185">Reference proteome</keyword>
<evidence type="ECO:0000313" key="2">
    <source>
        <dbReference type="EMBL" id="GIJ55075.1"/>
    </source>
</evidence>
<feature type="transmembrane region" description="Helical" evidence="1">
    <location>
        <begin position="87"/>
        <end position="110"/>
    </location>
</feature>
<name>A0A8J4DXY5_9ACTN</name>
<evidence type="ECO:0000313" key="3">
    <source>
        <dbReference type="Proteomes" id="UP000612585"/>
    </source>
</evidence>
<proteinExistence type="predicted"/>
<comment type="caution">
    <text evidence="2">The sequence shown here is derived from an EMBL/GenBank/DDBJ whole genome shotgun (WGS) entry which is preliminary data.</text>
</comment>
<feature type="transmembrane region" description="Helical" evidence="1">
    <location>
        <begin position="184"/>
        <end position="203"/>
    </location>
</feature>
<feature type="transmembrane region" description="Helical" evidence="1">
    <location>
        <begin position="130"/>
        <end position="149"/>
    </location>
</feature>
<organism evidence="2 3">
    <name type="scientific">Virgisporangium aurantiacum</name>
    <dbReference type="NCBI Taxonomy" id="175570"/>
    <lineage>
        <taxon>Bacteria</taxon>
        <taxon>Bacillati</taxon>
        <taxon>Actinomycetota</taxon>
        <taxon>Actinomycetes</taxon>
        <taxon>Micromonosporales</taxon>
        <taxon>Micromonosporaceae</taxon>
        <taxon>Virgisporangium</taxon>
    </lineage>
</organism>
<feature type="transmembrane region" description="Helical" evidence="1">
    <location>
        <begin position="242"/>
        <end position="262"/>
    </location>
</feature>
<protein>
    <submittedName>
        <fullName evidence="2">Uncharacterized protein</fullName>
    </submittedName>
</protein>
<dbReference type="RefSeq" id="WP_203991337.1">
    <property type="nucleotide sequence ID" value="NZ_BOPG01000013.1"/>
</dbReference>
<feature type="transmembrane region" description="Helical" evidence="1">
    <location>
        <begin position="306"/>
        <end position="324"/>
    </location>
</feature>
<keyword evidence="1" id="KW-0472">Membrane</keyword>
<feature type="transmembrane region" description="Helical" evidence="1">
    <location>
        <begin position="215"/>
        <end position="236"/>
    </location>
</feature>
<accession>A0A8J4DXY5</accession>
<evidence type="ECO:0000256" key="1">
    <source>
        <dbReference type="SAM" id="Phobius"/>
    </source>
</evidence>
<dbReference type="AlphaFoldDB" id="A0A8J4DXY5"/>